<name>A0A0L0SBW6_ALLM3</name>
<proteinExistence type="predicted"/>
<evidence type="ECO:0000313" key="2">
    <source>
        <dbReference type="EMBL" id="KNE59937.1"/>
    </source>
</evidence>
<evidence type="ECO:0000256" key="1">
    <source>
        <dbReference type="SAM" id="MobiDB-lite"/>
    </source>
</evidence>
<reference evidence="2 3" key="1">
    <citation type="submission" date="2009-11" db="EMBL/GenBank/DDBJ databases">
        <title>Annotation of Allomyces macrogynus ATCC 38327.</title>
        <authorList>
            <consortium name="The Broad Institute Genome Sequencing Platform"/>
            <person name="Russ C."/>
            <person name="Cuomo C."/>
            <person name="Burger G."/>
            <person name="Gray M.W."/>
            <person name="Holland P.W.H."/>
            <person name="King N."/>
            <person name="Lang F.B.F."/>
            <person name="Roger A.J."/>
            <person name="Ruiz-Trillo I."/>
            <person name="Young S.K."/>
            <person name="Zeng Q."/>
            <person name="Gargeya S."/>
            <person name="Fitzgerald M."/>
            <person name="Haas B."/>
            <person name="Abouelleil A."/>
            <person name="Alvarado L."/>
            <person name="Arachchi H.M."/>
            <person name="Berlin A."/>
            <person name="Chapman S.B."/>
            <person name="Gearin G."/>
            <person name="Goldberg J."/>
            <person name="Griggs A."/>
            <person name="Gujja S."/>
            <person name="Hansen M."/>
            <person name="Heiman D."/>
            <person name="Howarth C."/>
            <person name="Larimer J."/>
            <person name="Lui A."/>
            <person name="MacDonald P.J.P."/>
            <person name="McCowen C."/>
            <person name="Montmayeur A."/>
            <person name="Murphy C."/>
            <person name="Neiman D."/>
            <person name="Pearson M."/>
            <person name="Priest M."/>
            <person name="Roberts A."/>
            <person name="Saif S."/>
            <person name="Shea T."/>
            <person name="Sisk P."/>
            <person name="Stolte C."/>
            <person name="Sykes S."/>
            <person name="Wortman J."/>
            <person name="Nusbaum C."/>
            <person name="Birren B."/>
        </authorList>
    </citation>
    <scope>NUCLEOTIDE SEQUENCE [LARGE SCALE GENOMIC DNA]</scope>
    <source>
        <strain evidence="2 3">ATCC 38327</strain>
    </source>
</reference>
<dbReference type="AlphaFoldDB" id="A0A0L0SBW6"/>
<gene>
    <name evidence="2" type="ORF">AMAG_05385</name>
</gene>
<dbReference type="EMBL" id="GG745335">
    <property type="protein sequence ID" value="KNE59937.1"/>
    <property type="molecule type" value="Genomic_DNA"/>
</dbReference>
<dbReference type="VEuPathDB" id="FungiDB:AMAG_05385"/>
<accession>A0A0L0SBW6</accession>
<reference evidence="3" key="2">
    <citation type="submission" date="2009-11" db="EMBL/GenBank/DDBJ databases">
        <title>The Genome Sequence of Allomyces macrogynus strain ATCC 38327.</title>
        <authorList>
            <consortium name="The Broad Institute Genome Sequencing Platform"/>
            <person name="Russ C."/>
            <person name="Cuomo C."/>
            <person name="Shea T."/>
            <person name="Young S.K."/>
            <person name="Zeng Q."/>
            <person name="Koehrsen M."/>
            <person name="Haas B."/>
            <person name="Borodovsky M."/>
            <person name="Guigo R."/>
            <person name="Alvarado L."/>
            <person name="Berlin A."/>
            <person name="Borenstein D."/>
            <person name="Chen Z."/>
            <person name="Engels R."/>
            <person name="Freedman E."/>
            <person name="Gellesch M."/>
            <person name="Goldberg J."/>
            <person name="Griggs A."/>
            <person name="Gujja S."/>
            <person name="Heiman D."/>
            <person name="Hepburn T."/>
            <person name="Howarth C."/>
            <person name="Jen D."/>
            <person name="Larson L."/>
            <person name="Lewis B."/>
            <person name="Mehta T."/>
            <person name="Park D."/>
            <person name="Pearson M."/>
            <person name="Roberts A."/>
            <person name="Saif S."/>
            <person name="Shenoy N."/>
            <person name="Sisk P."/>
            <person name="Stolte C."/>
            <person name="Sykes S."/>
            <person name="Walk T."/>
            <person name="White J."/>
            <person name="Yandava C."/>
            <person name="Burger G."/>
            <person name="Gray M.W."/>
            <person name="Holland P.W.H."/>
            <person name="King N."/>
            <person name="Lang F.B.F."/>
            <person name="Roger A.J."/>
            <person name="Ruiz-Trillo I."/>
            <person name="Lander E."/>
            <person name="Nusbaum C."/>
        </authorList>
    </citation>
    <scope>NUCLEOTIDE SEQUENCE [LARGE SCALE GENOMIC DNA]</scope>
    <source>
        <strain evidence="3">ATCC 38327</strain>
    </source>
</reference>
<dbReference type="Proteomes" id="UP000054350">
    <property type="component" value="Unassembled WGS sequence"/>
</dbReference>
<organism evidence="2 3">
    <name type="scientific">Allomyces macrogynus (strain ATCC 38327)</name>
    <name type="common">Allomyces javanicus var. macrogynus</name>
    <dbReference type="NCBI Taxonomy" id="578462"/>
    <lineage>
        <taxon>Eukaryota</taxon>
        <taxon>Fungi</taxon>
        <taxon>Fungi incertae sedis</taxon>
        <taxon>Blastocladiomycota</taxon>
        <taxon>Blastocladiomycetes</taxon>
        <taxon>Blastocladiales</taxon>
        <taxon>Blastocladiaceae</taxon>
        <taxon>Allomyces</taxon>
    </lineage>
</organism>
<protein>
    <submittedName>
        <fullName evidence="2">Uncharacterized protein</fullName>
    </submittedName>
</protein>
<keyword evidence="3" id="KW-1185">Reference proteome</keyword>
<dbReference type="OrthoDB" id="6220758at2759"/>
<sequence length="209" mass="23039">MLRAHHIAKRSYATAGGASQVVGGWTDRFKKFLNRASEKQTESADKPATEAKEEAKVASDEEKMRKAATFAVREARRKAMLQKQEEKRAREAAAKVAAMTVPDAVKAALTKAGLPTEDLRAVALDDLAVKGNVVASFMESSQVLLSHTEITQIQTAADLLRVGSLSRAPIIKHPVAKWFLDQQTAKQLPPNVMFVPFNKSKKLELRKLY</sequence>
<feature type="region of interest" description="Disordered" evidence="1">
    <location>
        <begin position="36"/>
        <end position="62"/>
    </location>
</feature>
<evidence type="ECO:0000313" key="3">
    <source>
        <dbReference type="Proteomes" id="UP000054350"/>
    </source>
</evidence>